<dbReference type="InterPro" id="IPR013216">
    <property type="entry name" value="Methyltransf_11"/>
</dbReference>
<reference evidence="4 5" key="1">
    <citation type="journal article" date="2016" name="Front. Microbiol.">
        <title>Single-Cell (Meta-)Genomics of a Dimorphic Candidatus Thiomargarita nelsonii Reveals Genomic Plasticity.</title>
        <authorList>
            <person name="Flood B.E."/>
            <person name="Fliss P."/>
            <person name="Jones D.S."/>
            <person name="Dick G.J."/>
            <person name="Jain S."/>
            <person name="Kaster A.K."/>
            <person name="Winkel M."/>
            <person name="Mussmann M."/>
            <person name="Bailey J."/>
        </authorList>
    </citation>
    <scope>NUCLEOTIDE SEQUENCE [LARGE SCALE GENOMIC DNA]</scope>
    <source>
        <strain evidence="4">Hydrate Ridge</strain>
    </source>
</reference>
<keyword evidence="5" id="KW-1185">Reference proteome</keyword>
<evidence type="ECO:0000256" key="2">
    <source>
        <dbReference type="SAM" id="Phobius"/>
    </source>
</evidence>
<dbReference type="PANTHER" id="PTHR43861:SF3">
    <property type="entry name" value="PUTATIVE (AFU_ORTHOLOGUE AFUA_2G14390)-RELATED"/>
    <property type="match status" value="1"/>
</dbReference>
<dbReference type="AlphaFoldDB" id="A0A4E0RS75"/>
<accession>A0A4E0RS75</accession>
<proteinExistence type="predicted"/>
<organism evidence="4 5">
    <name type="scientific">Candidatus Thiomargarita nelsonii</name>
    <dbReference type="NCBI Taxonomy" id="1003181"/>
    <lineage>
        <taxon>Bacteria</taxon>
        <taxon>Pseudomonadati</taxon>
        <taxon>Pseudomonadota</taxon>
        <taxon>Gammaproteobacteria</taxon>
        <taxon>Thiotrichales</taxon>
        <taxon>Thiotrichaceae</taxon>
        <taxon>Thiomargarita</taxon>
    </lineage>
</organism>
<dbReference type="SUPFAM" id="SSF53335">
    <property type="entry name" value="S-adenosyl-L-methionine-dependent methyltransferases"/>
    <property type="match status" value="1"/>
</dbReference>
<evidence type="ECO:0000313" key="4">
    <source>
        <dbReference type="EMBL" id="TGO02914.1"/>
    </source>
</evidence>
<keyword evidence="2" id="KW-1133">Transmembrane helix</keyword>
<dbReference type="CDD" id="cd02440">
    <property type="entry name" value="AdoMet_MTases"/>
    <property type="match status" value="1"/>
</dbReference>
<feature type="transmembrane region" description="Helical" evidence="2">
    <location>
        <begin position="125"/>
        <end position="147"/>
    </location>
</feature>
<sequence length="242" mass="27829">MWPLANKEVFNTRQKRIRDLEWNNTEKFLKHYSHSSFLDVGCGTGYALSKAQKLGFSVIGIEPEIDVYGVIDSSNFNPLIIKGVAEELPFETEQFEVVYSSHALEHFQDREQGLKEMVRVLNKKGIAVIVVPTGTMAFVSFISQLMFTTHIRIARFLVKERSLINLKRIFLPQAHGSYASSILDETQDFSVKKWQKLISNYFNIKEIILPALYPFSDFPQFFPVIKSKNFSSSVIFICENRS</sequence>
<gene>
    <name evidence="4" type="ORF">PN36_16475</name>
</gene>
<keyword evidence="1" id="KW-0808">Transferase</keyword>
<evidence type="ECO:0000259" key="3">
    <source>
        <dbReference type="Pfam" id="PF08241"/>
    </source>
</evidence>
<evidence type="ECO:0000313" key="5">
    <source>
        <dbReference type="Proteomes" id="UP000030428"/>
    </source>
</evidence>
<keyword evidence="2" id="KW-0472">Membrane</keyword>
<dbReference type="Pfam" id="PF08241">
    <property type="entry name" value="Methyltransf_11"/>
    <property type="match status" value="1"/>
</dbReference>
<dbReference type="GO" id="GO:0008757">
    <property type="term" value="F:S-adenosylmethionine-dependent methyltransferase activity"/>
    <property type="evidence" value="ECO:0007669"/>
    <property type="project" value="InterPro"/>
</dbReference>
<name>A0A4E0RS75_9GAMM</name>
<comment type="caution">
    <text evidence="4">The sequence shown here is derived from an EMBL/GenBank/DDBJ whole genome shotgun (WGS) entry which is preliminary data.</text>
</comment>
<dbReference type="InterPro" id="IPR029063">
    <property type="entry name" value="SAM-dependent_MTases_sf"/>
</dbReference>
<dbReference type="EMBL" id="JSZA02000061">
    <property type="protein sequence ID" value="TGO02914.1"/>
    <property type="molecule type" value="Genomic_DNA"/>
</dbReference>
<protein>
    <recommendedName>
        <fullName evidence="3">Methyltransferase type 11 domain-containing protein</fullName>
    </recommendedName>
</protein>
<evidence type="ECO:0000256" key="1">
    <source>
        <dbReference type="ARBA" id="ARBA00022679"/>
    </source>
</evidence>
<feature type="domain" description="Methyltransferase type 11" evidence="3">
    <location>
        <begin position="38"/>
        <end position="129"/>
    </location>
</feature>
<dbReference type="PANTHER" id="PTHR43861">
    <property type="entry name" value="TRANS-ACONITATE 2-METHYLTRANSFERASE-RELATED"/>
    <property type="match status" value="1"/>
</dbReference>
<dbReference type="Gene3D" id="3.40.50.150">
    <property type="entry name" value="Vaccinia Virus protein VP39"/>
    <property type="match status" value="1"/>
</dbReference>
<keyword evidence="2" id="KW-0812">Transmembrane</keyword>
<dbReference type="Proteomes" id="UP000030428">
    <property type="component" value="Unassembled WGS sequence"/>
</dbReference>